<sequence>MKTRNLIIAIASIALFACNNEGNEKINDLDGTYIGTLTSVDLGQTKSFNTTSDAVAEITSMGDQIEVHCYGGDLDTTYMLNYYQNKDSVMVCITGTDFENMYGHMLGGNHMSGGMMSDKNNNETEWMHHLNDEHQAGDEHFGGFNMSQHTFDYTFHFTDGNSNTQMKFSGVRNN</sequence>
<dbReference type="EMBL" id="RJJX01000002">
    <property type="protein sequence ID" value="RUT79604.1"/>
    <property type="molecule type" value="Genomic_DNA"/>
</dbReference>
<name>A0A434AYN5_9BACT</name>
<dbReference type="AlphaFoldDB" id="A0A434AYN5"/>
<evidence type="ECO:0000313" key="2">
    <source>
        <dbReference type="Proteomes" id="UP000282985"/>
    </source>
</evidence>
<gene>
    <name evidence="1" type="ORF">DLK05_02625</name>
</gene>
<organism evidence="1 2">
    <name type="scientific">Ancylomarina longa</name>
    <dbReference type="NCBI Taxonomy" id="2487017"/>
    <lineage>
        <taxon>Bacteria</taxon>
        <taxon>Pseudomonadati</taxon>
        <taxon>Bacteroidota</taxon>
        <taxon>Bacteroidia</taxon>
        <taxon>Marinilabiliales</taxon>
        <taxon>Marinifilaceae</taxon>
        <taxon>Ancylomarina</taxon>
    </lineage>
</organism>
<dbReference type="RefSeq" id="WP_127342426.1">
    <property type="nucleotide sequence ID" value="NZ_RJJX01000002.1"/>
</dbReference>
<dbReference type="OrthoDB" id="1122309at2"/>
<accession>A0A434AYN5</accession>
<dbReference type="PROSITE" id="PS51257">
    <property type="entry name" value="PROKAR_LIPOPROTEIN"/>
    <property type="match status" value="1"/>
</dbReference>
<reference evidence="1 2" key="1">
    <citation type="submission" date="2018-11" db="EMBL/GenBank/DDBJ databases">
        <title>Parancylomarina longa gen. nov., sp. nov., isolated from sediments of southern Okinawa.</title>
        <authorList>
            <person name="Fu T."/>
        </authorList>
    </citation>
    <scope>NUCLEOTIDE SEQUENCE [LARGE SCALE GENOMIC DNA]</scope>
    <source>
        <strain evidence="1 2">T3-2 S1-C</strain>
    </source>
</reference>
<comment type="caution">
    <text evidence="1">The sequence shown here is derived from an EMBL/GenBank/DDBJ whole genome shotgun (WGS) entry which is preliminary data.</text>
</comment>
<protein>
    <submittedName>
        <fullName evidence="1">Uncharacterized protein</fullName>
    </submittedName>
</protein>
<proteinExistence type="predicted"/>
<dbReference type="Proteomes" id="UP000282985">
    <property type="component" value="Unassembled WGS sequence"/>
</dbReference>
<keyword evidence="2" id="KW-1185">Reference proteome</keyword>
<evidence type="ECO:0000313" key="1">
    <source>
        <dbReference type="EMBL" id="RUT79604.1"/>
    </source>
</evidence>